<dbReference type="EMBL" id="CM051405">
    <property type="protein sequence ID" value="KAJ4704735.1"/>
    <property type="molecule type" value="Genomic_DNA"/>
</dbReference>
<proteinExistence type="predicted"/>
<comment type="caution">
    <text evidence="1">The sequence shown here is derived from an EMBL/GenBank/DDBJ whole genome shotgun (WGS) entry which is preliminary data.</text>
</comment>
<reference evidence="1 2" key="1">
    <citation type="journal article" date="2023" name="Science">
        <title>Complex scaffold remodeling in plant triterpene biosynthesis.</title>
        <authorList>
            <person name="De La Pena R."/>
            <person name="Hodgson H."/>
            <person name="Liu J.C."/>
            <person name="Stephenson M.J."/>
            <person name="Martin A.C."/>
            <person name="Owen C."/>
            <person name="Harkess A."/>
            <person name="Leebens-Mack J."/>
            <person name="Jimenez L.E."/>
            <person name="Osbourn A."/>
            <person name="Sattely E.S."/>
        </authorList>
    </citation>
    <scope>NUCLEOTIDE SEQUENCE [LARGE SCALE GENOMIC DNA]</scope>
    <source>
        <strain evidence="2">cv. JPN11</strain>
        <tissue evidence="1">Leaf</tissue>
    </source>
</reference>
<evidence type="ECO:0000313" key="2">
    <source>
        <dbReference type="Proteomes" id="UP001164539"/>
    </source>
</evidence>
<evidence type="ECO:0000313" key="1">
    <source>
        <dbReference type="EMBL" id="KAJ4704735.1"/>
    </source>
</evidence>
<sequence>MDEHHQGFQFSPILIGLLGIIAGSMMIATYHCISLGCCYHRRAQNQQNSRQNTRTNHQQRPTTIRSSAMRLIPVYRYNKEGNEETCSVCLSEFKEGEQIRILPGCLHLFHVPCIDMWLSSHSNCPLCRADAAPPPHLVLSLPDSGGAPPPEFHRVPDFGG</sequence>
<accession>A0ACC1WZW0</accession>
<organism evidence="1 2">
    <name type="scientific">Melia azedarach</name>
    <name type="common">Chinaberry tree</name>
    <dbReference type="NCBI Taxonomy" id="155640"/>
    <lineage>
        <taxon>Eukaryota</taxon>
        <taxon>Viridiplantae</taxon>
        <taxon>Streptophyta</taxon>
        <taxon>Embryophyta</taxon>
        <taxon>Tracheophyta</taxon>
        <taxon>Spermatophyta</taxon>
        <taxon>Magnoliopsida</taxon>
        <taxon>eudicotyledons</taxon>
        <taxon>Gunneridae</taxon>
        <taxon>Pentapetalae</taxon>
        <taxon>rosids</taxon>
        <taxon>malvids</taxon>
        <taxon>Sapindales</taxon>
        <taxon>Meliaceae</taxon>
        <taxon>Melia</taxon>
    </lineage>
</organism>
<dbReference type="Proteomes" id="UP001164539">
    <property type="component" value="Chromosome 12"/>
</dbReference>
<keyword evidence="2" id="KW-1185">Reference proteome</keyword>
<protein>
    <submittedName>
        <fullName evidence="1">RING-H2 finger protein</fullName>
    </submittedName>
</protein>
<gene>
    <name evidence="1" type="ORF">OWV82_021600</name>
</gene>
<name>A0ACC1WZW0_MELAZ</name>